<comment type="catalytic activity">
    <reaction evidence="4">
        <text>(S)-ureidoglycolate = urea + glyoxylate</text>
        <dbReference type="Rhea" id="RHEA:11304"/>
        <dbReference type="ChEBI" id="CHEBI:16199"/>
        <dbReference type="ChEBI" id="CHEBI:36655"/>
        <dbReference type="ChEBI" id="CHEBI:57296"/>
        <dbReference type="EC" id="4.3.2.3"/>
    </reaction>
</comment>
<dbReference type="GO" id="GO:0006144">
    <property type="term" value="P:purine nucleobase metabolic process"/>
    <property type="evidence" value="ECO:0007669"/>
    <property type="project" value="UniProtKB-KW"/>
</dbReference>
<keyword evidence="3" id="KW-0456">Lyase</keyword>
<dbReference type="GO" id="GO:0000256">
    <property type="term" value="P:allantoin catabolic process"/>
    <property type="evidence" value="ECO:0007669"/>
    <property type="project" value="InterPro"/>
</dbReference>
<evidence type="ECO:0000313" key="6">
    <source>
        <dbReference type="Proteomes" id="UP000279422"/>
    </source>
</evidence>
<reference evidence="5 6" key="1">
    <citation type="submission" date="2018-06" db="EMBL/GenBank/DDBJ databases">
        <title>Extensive metabolic versatility and redundancy in microbially diverse, dynamic hydrothermal sediments.</title>
        <authorList>
            <person name="Dombrowski N."/>
            <person name="Teske A."/>
            <person name="Baker B.J."/>
        </authorList>
    </citation>
    <scope>NUCLEOTIDE SEQUENCE [LARGE SCALE GENOMIC DNA]</scope>
    <source>
        <strain evidence="5">B47_G16</strain>
    </source>
</reference>
<protein>
    <submittedName>
        <fullName evidence="5">Ureidoglycolate hydrolase</fullName>
    </submittedName>
</protein>
<comment type="subunit">
    <text evidence="1">Homodimer.</text>
</comment>
<evidence type="ECO:0000256" key="3">
    <source>
        <dbReference type="ARBA" id="ARBA00023239"/>
    </source>
</evidence>
<dbReference type="SUPFAM" id="SSF51182">
    <property type="entry name" value="RmlC-like cupins"/>
    <property type="match status" value="1"/>
</dbReference>
<dbReference type="Gene3D" id="2.60.120.480">
    <property type="entry name" value="Ureidoglycolate hydrolase"/>
    <property type="match status" value="1"/>
</dbReference>
<dbReference type="GO" id="GO:0004848">
    <property type="term" value="F:ureidoglycolate hydrolase activity"/>
    <property type="evidence" value="ECO:0007669"/>
    <property type="project" value="InterPro"/>
</dbReference>
<dbReference type="InterPro" id="IPR024060">
    <property type="entry name" value="Ureidoglycolate_lyase_dom_sf"/>
</dbReference>
<dbReference type="GO" id="GO:0050385">
    <property type="term" value="F:ureidoglycolate lyase activity"/>
    <property type="evidence" value="ECO:0007669"/>
    <property type="project" value="UniProtKB-EC"/>
</dbReference>
<dbReference type="Proteomes" id="UP000279422">
    <property type="component" value="Unassembled WGS sequence"/>
</dbReference>
<dbReference type="Pfam" id="PF04115">
    <property type="entry name" value="Ureidogly_lyase"/>
    <property type="match status" value="1"/>
</dbReference>
<dbReference type="InterPro" id="IPR011051">
    <property type="entry name" value="RmlC_Cupin_sf"/>
</dbReference>
<proteinExistence type="predicted"/>
<comment type="caution">
    <text evidence="5">The sequence shown here is derived from an EMBL/GenBank/DDBJ whole genome shotgun (WGS) entry which is preliminary data.</text>
</comment>
<dbReference type="EMBL" id="QMPZ01000064">
    <property type="protein sequence ID" value="RLE09089.1"/>
    <property type="molecule type" value="Genomic_DNA"/>
</dbReference>
<accession>A0A497E421</accession>
<evidence type="ECO:0000256" key="4">
    <source>
        <dbReference type="ARBA" id="ARBA00047684"/>
    </source>
</evidence>
<evidence type="ECO:0000256" key="1">
    <source>
        <dbReference type="ARBA" id="ARBA00011738"/>
    </source>
</evidence>
<gene>
    <name evidence="5" type="ORF">DRJ00_05125</name>
</gene>
<evidence type="ECO:0000313" key="5">
    <source>
        <dbReference type="EMBL" id="RLE09089.1"/>
    </source>
</evidence>
<keyword evidence="5" id="KW-0378">Hydrolase</keyword>
<evidence type="ECO:0000256" key="2">
    <source>
        <dbReference type="ARBA" id="ARBA00022631"/>
    </source>
</evidence>
<organism evidence="5 6">
    <name type="scientific">Aerophobetes bacterium</name>
    <dbReference type="NCBI Taxonomy" id="2030807"/>
    <lineage>
        <taxon>Bacteria</taxon>
        <taxon>Candidatus Aerophobota</taxon>
    </lineage>
</organism>
<dbReference type="AlphaFoldDB" id="A0A497E421"/>
<sequence>MKDSMVKPKELTLKNFRKYGSFVRLSDISDKDFFRIGRPPVEFFPDLIGLNTDGEILGVSICRVFPREMKIDLTEHHNYTEEGILPLDGDVLIHVGCPTEGELPPGEIEVFKVPKLTFVRLKKGVWHHAPFSLEDRAVNCLILLAERTYHNDCEVEEIVEVSILDK</sequence>
<keyword evidence="2" id="KW-0659">Purine metabolism</keyword>
<name>A0A497E421_UNCAE</name>
<dbReference type="InterPro" id="IPR007247">
    <property type="entry name" value="Ureidogly_lyase"/>
</dbReference>